<keyword evidence="1" id="KW-1133">Transmembrane helix</keyword>
<evidence type="ECO:0000256" key="1">
    <source>
        <dbReference type="SAM" id="Phobius"/>
    </source>
</evidence>
<dbReference type="EMBL" id="QGHB01000010">
    <property type="protein sequence ID" value="PWK83793.1"/>
    <property type="molecule type" value="Genomic_DNA"/>
</dbReference>
<feature type="transmembrane region" description="Helical" evidence="1">
    <location>
        <begin position="34"/>
        <end position="54"/>
    </location>
</feature>
<gene>
    <name evidence="2" type="ORF">C8D88_110249</name>
</gene>
<reference evidence="2 3" key="1">
    <citation type="submission" date="2018-05" db="EMBL/GenBank/DDBJ databases">
        <title>Genomic Encyclopedia of Type Strains, Phase IV (KMG-IV): sequencing the most valuable type-strain genomes for metagenomic binning, comparative biology and taxonomic classification.</title>
        <authorList>
            <person name="Goeker M."/>
        </authorList>
    </citation>
    <scope>NUCLEOTIDE SEQUENCE [LARGE SCALE GENOMIC DNA]</scope>
    <source>
        <strain evidence="2 3">DSM 45480</strain>
    </source>
</reference>
<proteinExistence type="predicted"/>
<evidence type="ECO:0000313" key="2">
    <source>
        <dbReference type="EMBL" id="PWK83793.1"/>
    </source>
</evidence>
<accession>A0A316HT92</accession>
<keyword evidence="1" id="KW-0472">Membrane</keyword>
<evidence type="ECO:0000313" key="3">
    <source>
        <dbReference type="Proteomes" id="UP000246005"/>
    </source>
</evidence>
<evidence type="ECO:0008006" key="4">
    <source>
        <dbReference type="Google" id="ProtNLM"/>
    </source>
</evidence>
<sequence length="184" mass="20470">MVRPRPWKLALYLLGAVVFVVAGVWLMSSGDAGAFVAGALSVAFFGGLLVLVIVNARTRRLTLTPEGIDIGGTIPWADVESVGVVKHPTTMVALRLYSYDRYLASQTADGTREAKRTIRFLKPFAHFFRMIPSMRRYAAVQGQADELRWNRETYGFDIGISPAWLDRSPGSFVDLVERCRRQCG</sequence>
<feature type="transmembrane region" description="Helical" evidence="1">
    <location>
        <begin position="9"/>
        <end position="28"/>
    </location>
</feature>
<name>A0A316HT92_9PSEU</name>
<keyword evidence="1" id="KW-0812">Transmembrane</keyword>
<dbReference type="InterPro" id="IPR048136">
    <property type="entry name" value="STM3941-like"/>
</dbReference>
<dbReference type="AlphaFoldDB" id="A0A316HT92"/>
<protein>
    <recommendedName>
        <fullName evidence="4">PH domain-containing protein</fullName>
    </recommendedName>
</protein>
<comment type="caution">
    <text evidence="2">The sequence shown here is derived from an EMBL/GenBank/DDBJ whole genome shotgun (WGS) entry which is preliminary data.</text>
</comment>
<dbReference type="Proteomes" id="UP000246005">
    <property type="component" value="Unassembled WGS sequence"/>
</dbReference>
<organism evidence="2 3">
    <name type="scientific">Lentzea atacamensis</name>
    <dbReference type="NCBI Taxonomy" id="531938"/>
    <lineage>
        <taxon>Bacteria</taxon>
        <taxon>Bacillati</taxon>
        <taxon>Actinomycetota</taxon>
        <taxon>Actinomycetes</taxon>
        <taxon>Pseudonocardiales</taxon>
        <taxon>Pseudonocardiaceae</taxon>
        <taxon>Lentzea</taxon>
    </lineage>
</organism>
<dbReference type="NCBIfam" id="NF041635">
    <property type="entry name" value="STM3941_fam"/>
    <property type="match status" value="1"/>
</dbReference>